<evidence type="ECO:0000256" key="10">
    <source>
        <dbReference type="ARBA" id="ARBA00023027"/>
    </source>
</evidence>
<evidence type="ECO:0000256" key="17">
    <source>
        <dbReference type="HAMAP-Rule" id="MF_01965"/>
    </source>
</evidence>
<evidence type="ECO:0000256" key="3">
    <source>
        <dbReference type="ARBA" id="ARBA00006001"/>
    </source>
</evidence>
<name>A0A345Y2U5_9NEIS</name>
<dbReference type="PIRSF" id="PIRSF017184">
    <property type="entry name" value="Nnr"/>
    <property type="match status" value="1"/>
</dbReference>
<dbReference type="InterPro" id="IPR030677">
    <property type="entry name" value="Nnr"/>
</dbReference>
<dbReference type="PROSITE" id="PS51383">
    <property type="entry name" value="YJEF_C_3"/>
    <property type="match status" value="1"/>
</dbReference>
<comment type="subunit">
    <text evidence="17">Homotetramer.</text>
</comment>
<keyword evidence="10 17" id="KW-0520">NAD</keyword>
<dbReference type="InterPro" id="IPR029056">
    <property type="entry name" value="Ribokinase-like"/>
</dbReference>
<proteinExistence type="inferred from homology"/>
<comment type="catalytic activity">
    <reaction evidence="15 17 19">
        <text>(6S)-NADHX + ADP = AMP + phosphate + NADH + H(+)</text>
        <dbReference type="Rhea" id="RHEA:32223"/>
        <dbReference type="ChEBI" id="CHEBI:15378"/>
        <dbReference type="ChEBI" id="CHEBI:43474"/>
        <dbReference type="ChEBI" id="CHEBI:57945"/>
        <dbReference type="ChEBI" id="CHEBI:64074"/>
        <dbReference type="ChEBI" id="CHEBI:456215"/>
        <dbReference type="ChEBI" id="CHEBI:456216"/>
        <dbReference type="EC" id="4.2.1.136"/>
    </reaction>
</comment>
<comment type="function">
    <text evidence="17">Catalyzes the dehydration of the S-form of NAD(P)HX at the expense of ADP, which is converted to AMP. Together with NAD(P)HX epimerase, which catalyzes the epimerization of the S- and R-forms, the enzyme allows the repair of both epimers of NAD(P)HX, a damaged form of NAD(P)H that is a result of enzymatic or heat-dependent hydration.</text>
</comment>
<keyword evidence="6 17" id="KW-0547">Nucleotide-binding</keyword>
<evidence type="ECO:0000256" key="18">
    <source>
        <dbReference type="HAMAP-Rule" id="MF_01966"/>
    </source>
</evidence>
<comment type="catalytic activity">
    <reaction evidence="16 17 19">
        <text>(6S)-NADPHX + ADP = AMP + phosphate + NADPH + H(+)</text>
        <dbReference type="Rhea" id="RHEA:32235"/>
        <dbReference type="ChEBI" id="CHEBI:15378"/>
        <dbReference type="ChEBI" id="CHEBI:43474"/>
        <dbReference type="ChEBI" id="CHEBI:57783"/>
        <dbReference type="ChEBI" id="CHEBI:64076"/>
        <dbReference type="ChEBI" id="CHEBI:456215"/>
        <dbReference type="ChEBI" id="CHEBI:456216"/>
        <dbReference type="EC" id="4.2.1.136"/>
    </reaction>
</comment>
<dbReference type="HAMAP" id="MF_01966">
    <property type="entry name" value="NADHX_epimerase"/>
    <property type="match status" value="1"/>
</dbReference>
<keyword evidence="12 17" id="KW-0456">Lyase</keyword>
<evidence type="ECO:0000256" key="9">
    <source>
        <dbReference type="ARBA" id="ARBA00022958"/>
    </source>
</evidence>
<evidence type="ECO:0000256" key="15">
    <source>
        <dbReference type="ARBA" id="ARBA00048238"/>
    </source>
</evidence>
<evidence type="ECO:0000313" key="23">
    <source>
        <dbReference type="Proteomes" id="UP000254537"/>
    </source>
</evidence>
<keyword evidence="7 17" id="KW-0067">ATP-binding</keyword>
<dbReference type="EC" id="4.2.1.136" evidence="19"/>
<dbReference type="GO" id="GO:0052856">
    <property type="term" value="F:NAD(P)HX epimerase activity"/>
    <property type="evidence" value="ECO:0007669"/>
    <property type="project" value="UniProtKB-UniRule"/>
</dbReference>
<evidence type="ECO:0000259" key="20">
    <source>
        <dbReference type="PROSITE" id="PS51383"/>
    </source>
</evidence>
<comment type="similarity">
    <text evidence="17">Belongs to the NnrD/CARKD family.</text>
</comment>
<feature type="binding site" evidence="18">
    <location>
        <position position="115"/>
    </location>
    <ligand>
        <name>K(+)</name>
        <dbReference type="ChEBI" id="CHEBI:29103"/>
    </ligand>
</feature>
<feature type="domain" description="YjeF C-terminal" evidence="20">
    <location>
        <begin position="210"/>
        <end position="481"/>
    </location>
</feature>
<dbReference type="GO" id="GO:0005524">
    <property type="term" value="F:ATP binding"/>
    <property type="evidence" value="ECO:0007669"/>
    <property type="project" value="UniProtKB-UniRule"/>
</dbReference>
<dbReference type="Gene3D" id="3.40.1190.20">
    <property type="match status" value="1"/>
</dbReference>
<dbReference type="InterPro" id="IPR000631">
    <property type="entry name" value="CARKD"/>
</dbReference>
<evidence type="ECO:0000256" key="5">
    <source>
        <dbReference type="ARBA" id="ARBA00022723"/>
    </source>
</evidence>
<dbReference type="GO" id="GO:0052855">
    <property type="term" value="F:ADP-dependent NAD(P)H-hydrate dehydratase activity"/>
    <property type="evidence" value="ECO:0007669"/>
    <property type="project" value="UniProtKB-UniRule"/>
</dbReference>
<comment type="catalytic activity">
    <reaction evidence="1 18 19">
        <text>(6R)-NADHX = (6S)-NADHX</text>
        <dbReference type="Rhea" id="RHEA:32215"/>
        <dbReference type="ChEBI" id="CHEBI:64074"/>
        <dbReference type="ChEBI" id="CHEBI:64075"/>
        <dbReference type="EC" id="5.1.99.6"/>
    </reaction>
</comment>
<comment type="caution">
    <text evidence="18">Lacks conserved residue(s) required for the propagation of feature annotation.</text>
</comment>
<comment type="function">
    <text evidence="18">Catalyzes the epimerization of the S- and R-forms of NAD(P)HX, a damaged form of NAD(P)H that is a result of enzymatic or heat-dependent hydration. This is a prerequisite for the S-specific NAD(P)H-hydrate dehydratase to allow the repair of both epimers of NAD(P)HX.</text>
</comment>
<organism evidence="22 23">
    <name type="scientific">Crenobacter cavernae</name>
    <dbReference type="NCBI Taxonomy" id="2290923"/>
    <lineage>
        <taxon>Bacteria</taxon>
        <taxon>Pseudomonadati</taxon>
        <taxon>Pseudomonadota</taxon>
        <taxon>Betaproteobacteria</taxon>
        <taxon>Neisseriales</taxon>
        <taxon>Neisseriaceae</taxon>
        <taxon>Crenobacter</taxon>
    </lineage>
</organism>
<comment type="catalytic activity">
    <reaction evidence="2 18 19">
        <text>(6R)-NADPHX = (6S)-NADPHX</text>
        <dbReference type="Rhea" id="RHEA:32227"/>
        <dbReference type="ChEBI" id="CHEBI:64076"/>
        <dbReference type="ChEBI" id="CHEBI:64077"/>
        <dbReference type="EC" id="5.1.99.6"/>
    </reaction>
</comment>
<dbReference type="Pfam" id="PF01256">
    <property type="entry name" value="Carb_kinase"/>
    <property type="match status" value="1"/>
</dbReference>
<dbReference type="NCBIfam" id="TIGR00197">
    <property type="entry name" value="yjeF_nterm"/>
    <property type="match status" value="1"/>
</dbReference>
<feature type="binding site" evidence="18">
    <location>
        <begin position="119"/>
        <end position="125"/>
    </location>
    <ligand>
        <name>(6S)-NADPHX</name>
        <dbReference type="ChEBI" id="CHEBI:64076"/>
    </ligand>
</feature>
<feature type="binding site" evidence="17">
    <location>
        <position position="354"/>
    </location>
    <ligand>
        <name>(6S)-NADPHX</name>
        <dbReference type="ChEBI" id="CHEBI:64076"/>
    </ligand>
</feature>
<evidence type="ECO:0000256" key="2">
    <source>
        <dbReference type="ARBA" id="ARBA00000909"/>
    </source>
</evidence>
<feature type="domain" description="YjeF N-terminal" evidence="21">
    <location>
        <begin position="10"/>
        <end position="205"/>
    </location>
</feature>
<comment type="cofactor">
    <cofactor evidence="18 19">
        <name>K(+)</name>
        <dbReference type="ChEBI" id="CHEBI:29103"/>
    </cofactor>
    <text evidence="18 19">Binds 1 potassium ion per subunit.</text>
</comment>
<dbReference type="InterPro" id="IPR036652">
    <property type="entry name" value="YjeF_N_dom_sf"/>
</dbReference>
<dbReference type="Pfam" id="PF03853">
    <property type="entry name" value="YjeF_N"/>
    <property type="match status" value="1"/>
</dbReference>
<dbReference type="OrthoDB" id="9806925at2"/>
<feature type="binding site" evidence="17">
    <location>
        <position position="301"/>
    </location>
    <ligand>
        <name>(6S)-NADPHX</name>
        <dbReference type="ChEBI" id="CHEBI:64076"/>
    </ligand>
</feature>
<dbReference type="Gene3D" id="3.40.50.10260">
    <property type="entry name" value="YjeF N-terminal domain"/>
    <property type="match status" value="1"/>
</dbReference>
<comment type="similarity">
    <text evidence="3 19">In the N-terminal section; belongs to the NnrE/AIBP family.</text>
</comment>
<dbReference type="RefSeq" id="WP_115432129.1">
    <property type="nucleotide sequence ID" value="NZ_CP031337.1"/>
</dbReference>
<feature type="binding site" evidence="17">
    <location>
        <begin position="391"/>
        <end position="395"/>
    </location>
    <ligand>
        <name>AMP</name>
        <dbReference type="ChEBI" id="CHEBI:456215"/>
    </ligand>
</feature>
<evidence type="ECO:0000256" key="11">
    <source>
        <dbReference type="ARBA" id="ARBA00023235"/>
    </source>
</evidence>
<feature type="binding site" evidence="17">
    <location>
        <position position="420"/>
    </location>
    <ligand>
        <name>AMP</name>
        <dbReference type="ChEBI" id="CHEBI:456215"/>
    </ligand>
</feature>
<evidence type="ECO:0000256" key="1">
    <source>
        <dbReference type="ARBA" id="ARBA00000013"/>
    </source>
</evidence>
<evidence type="ECO:0000256" key="4">
    <source>
        <dbReference type="ARBA" id="ARBA00009524"/>
    </source>
</evidence>
<dbReference type="HAMAP" id="MF_01965">
    <property type="entry name" value="NADHX_dehydratase"/>
    <property type="match status" value="1"/>
</dbReference>
<feature type="binding site" evidence="18">
    <location>
        <position position="148"/>
    </location>
    <ligand>
        <name>(6S)-NADPHX</name>
        <dbReference type="ChEBI" id="CHEBI:64076"/>
    </ligand>
</feature>
<gene>
    <name evidence="17" type="primary">nnrD</name>
    <name evidence="18" type="synonym">nnrE</name>
    <name evidence="22" type="ORF">DWG20_01680</name>
</gene>
<dbReference type="SUPFAM" id="SSF53613">
    <property type="entry name" value="Ribokinase-like"/>
    <property type="match status" value="1"/>
</dbReference>
<feature type="binding site" evidence="18">
    <location>
        <begin position="52"/>
        <end position="56"/>
    </location>
    <ligand>
        <name>(6S)-NADPHX</name>
        <dbReference type="ChEBI" id="CHEBI:64076"/>
    </ligand>
</feature>
<keyword evidence="11 18" id="KW-0413">Isomerase</keyword>
<comment type="cofactor">
    <cofactor evidence="17">
        <name>Mg(2+)</name>
        <dbReference type="ChEBI" id="CHEBI:18420"/>
    </cofactor>
</comment>
<evidence type="ECO:0000256" key="13">
    <source>
        <dbReference type="ARBA" id="ARBA00023268"/>
    </source>
</evidence>
<dbReference type="PANTHER" id="PTHR12592">
    <property type="entry name" value="ATP-DEPENDENT (S)-NAD(P)H-HYDRATE DEHYDRATASE FAMILY MEMBER"/>
    <property type="match status" value="1"/>
</dbReference>
<dbReference type="EC" id="5.1.99.6" evidence="19"/>
<accession>A0A345Y2U5</accession>
<feature type="binding site" evidence="17">
    <location>
        <position position="245"/>
    </location>
    <ligand>
        <name>(6S)-NADPHX</name>
        <dbReference type="ChEBI" id="CHEBI:64076"/>
    </ligand>
</feature>
<keyword evidence="13" id="KW-0511">Multifunctional enzyme</keyword>
<dbReference type="PROSITE" id="PS51385">
    <property type="entry name" value="YJEF_N"/>
    <property type="match status" value="1"/>
</dbReference>
<feature type="binding site" evidence="18">
    <location>
        <position position="53"/>
    </location>
    <ligand>
        <name>K(+)</name>
        <dbReference type="ChEBI" id="CHEBI:29103"/>
    </ligand>
</feature>
<dbReference type="KEGG" id="ccah:DWG20_01680"/>
<dbReference type="PANTHER" id="PTHR12592:SF0">
    <property type="entry name" value="ATP-DEPENDENT (S)-NAD(P)H-HYDRATE DEHYDRATASE"/>
    <property type="match status" value="1"/>
</dbReference>
<dbReference type="GO" id="GO:0110051">
    <property type="term" value="P:metabolite repair"/>
    <property type="evidence" value="ECO:0007669"/>
    <property type="project" value="TreeGrafter"/>
</dbReference>
<dbReference type="InterPro" id="IPR017953">
    <property type="entry name" value="Carbohydrate_kinase_pred_CS"/>
</dbReference>
<evidence type="ECO:0000259" key="21">
    <source>
        <dbReference type="PROSITE" id="PS51385"/>
    </source>
</evidence>
<comment type="similarity">
    <text evidence="18">Belongs to the NnrE/AIBP family.</text>
</comment>
<evidence type="ECO:0000256" key="12">
    <source>
        <dbReference type="ARBA" id="ARBA00023239"/>
    </source>
</evidence>
<comment type="similarity">
    <text evidence="4 19">In the C-terminal section; belongs to the NnrD/CARKD family.</text>
</comment>
<evidence type="ECO:0000256" key="19">
    <source>
        <dbReference type="PIRNR" id="PIRNR017184"/>
    </source>
</evidence>
<dbReference type="InterPro" id="IPR004443">
    <property type="entry name" value="YjeF_N_dom"/>
</dbReference>
<feature type="binding site" evidence="18">
    <location>
        <position position="151"/>
    </location>
    <ligand>
        <name>K(+)</name>
        <dbReference type="ChEBI" id="CHEBI:29103"/>
    </ligand>
</feature>
<evidence type="ECO:0000256" key="14">
    <source>
        <dbReference type="ARBA" id="ARBA00025153"/>
    </source>
</evidence>
<protein>
    <recommendedName>
        <fullName evidence="19">Bifunctional NAD(P)H-hydrate repair enzyme</fullName>
    </recommendedName>
    <alternativeName>
        <fullName evidence="19">Nicotinamide nucleotide repair protein</fullName>
    </alternativeName>
    <domain>
        <recommendedName>
            <fullName evidence="19">ADP-dependent (S)-NAD(P)H-hydrate dehydratase</fullName>
            <ecNumber evidence="19">4.2.1.136</ecNumber>
        </recommendedName>
        <alternativeName>
            <fullName evidence="19">ADP-dependent NAD(P)HX dehydratase</fullName>
        </alternativeName>
    </domain>
    <domain>
        <recommendedName>
            <fullName evidence="19">NAD(P)H-hydrate epimerase</fullName>
            <ecNumber evidence="19">5.1.99.6</ecNumber>
        </recommendedName>
    </domain>
</protein>
<dbReference type="Proteomes" id="UP000254537">
    <property type="component" value="Chromosome"/>
</dbReference>
<reference evidence="22 23" key="1">
    <citation type="submission" date="2018-07" db="EMBL/GenBank/DDBJ databases">
        <title>Crenobacter cavernae sp. nov., isolated from a karst cave.</title>
        <authorList>
            <person name="Zhu H."/>
        </authorList>
    </citation>
    <scope>NUCLEOTIDE SEQUENCE [LARGE SCALE GENOMIC DNA]</scope>
    <source>
        <strain evidence="22 23">K1W11S-77</strain>
    </source>
</reference>
<comment type="function">
    <text evidence="14 19">Bifunctional enzyme that catalyzes the epimerization of the S- and R-forms of NAD(P)HX and the dehydration of the S-form of NAD(P)HX at the expense of ADP, which is converted to AMP. This allows the repair of both epimers of NAD(P)HX, a damaged form of NAD(P)H that is a result of enzymatic or heat-dependent hydration.</text>
</comment>
<dbReference type="GO" id="GO:0046872">
    <property type="term" value="F:metal ion binding"/>
    <property type="evidence" value="ECO:0007669"/>
    <property type="project" value="UniProtKB-UniRule"/>
</dbReference>
<keyword evidence="9 18" id="KW-0630">Potassium</keyword>
<dbReference type="NCBIfam" id="TIGR00196">
    <property type="entry name" value="yjeF_cterm"/>
    <property type="match status" value="1"/>
</dbReference>
<sequence length="482" mass="48674">MNAFYSLAALRAIEARAEADGIDLMARAASATADWLVARRAGRILIAAGPGNNGGDALWAACLLQDARVDVTVWLPAPPTASAGQTALAALAERGVPVVHGATPPADQGWDWVVDGLFGIGLARPLATPWDAVVDALNALDAPILALDTPSGLDAMTGHAAGAVVRACATLTFLAAKPGLATGAGVDYAGDVELATLGVPADWWPAPLGQVCAPVSGLLARERDSHKGRFGTVCVIGGAPGMLGAVLLAGRAALAAGAGKVYVCPIDARLFIDPAAPELMIHELDDEAHLPDADVLALGPGLGQHGAARALVDMLIGVDKPLLLDADALNLIAAYASLGQRLAARQAPTLLTPHPREAARLLGCDTTTVQTDRIAAARDLAERFGATVVLKGAGSVIAHPGAPFLVNTTGGPALAVAGQGDVLTGAIAALIAQGLSARDAAALAVHAHGLAGDDYTREMGGPIGLAAGALLPRLSRMLNRYS</sequence>
<dbReference type="GO" id="GO:0046496">
    <property type="term" value="P:nicotinamide nucleotide metabolic process"/>
    <property type="evidence" value="ECO:0007669"/>
    <property type="project" value="UniProtKB-UniRule"/>
</dbReference>
<evidence type="ECO:0000256" key="7">
    <source>
        <dbReference type="ARBA" id="ARBA00022840"/>
    </source>
</evidence>
<keyword evidence="5 18" id="KW-0479">Metal-binding</keyword>
<evidence type="ECO:0000256" key="6">
    <source>
        <dbReference type="ARBA" id="ARBA00022741"/>
    </source>
</evidence>
<dbReference type="CDD" id="cd01171">
    <property type="entry name" value="YXKO-related"/>
    <property type="match status" value="1"/>
</dbReference>
<dbReference type="EMBL" id="CP031337">
    <property type="protein sequence ID" value="AXK38247.1"/>
    <property type="molecule type" value="Genomic_DNA"/>
</dbReference>
<evidence type="ECO:0000256" key="8">
    <source>
        <dbReference type="ARBA" id="ARBA00022857"/>
    </source>
</evidence>
<feature type="binding site" evidence="17">
    <location>
        <position position="421"/>
    </location>
    <ligand>
        <name>(6S)-NADPHX</name>
        <dbReference type="ChEBI" id="CHEBI:64076"/>
    </ligand>
</feature>
<evidence type="ECO:0000256" key="16">
    <source>
        <dbReference type="ARBA" id="ARBA00049209"/>
    </source>
</evidence>
<keyword evidence="8 17" id="KW-0521">NADP</keyword>
<evidence type="ECO:0000313" key="22">
    <source>
        <dbReference type="EMBL" id="AXK38247.1"/>
    </source>
</evidence>
<dbReference type="SUPFAM" id="SSF64153">
    <property type="entry name" value="YjeF N-terminal domain-like"/>
    <property type="match status" value="1"/>
</dbReference>
<dbReference type="PROSITE" id="PS01050">
    <property type="entry name" value="YJEF_C_2"/>
    <property type="match status" value="1"/>
</dbReference>
<dbReference type="AlphaFoldDB" id="A0A345Y2U5"/>